<comment type="caution">
    <text evidence="2">The sequence shown here is derived from an EMBL/GenBank/DDBJ whole genome shotgun (WGS) entry which is preliminary data.</text>
</comment>
<dbReference type="Pfam" id="PF00005">
    <property type="entry name" value="ABC_tran"/>
    <property type="match status" value="1"/>
</dbReference>
<gene>
    <name evidence="2" type="ORF">HMI46_06095</name>
</gene>
<feature type="domain" description="ABC transporter" evidence="1">
    <location>
        <begin position="21"/>
        <end position="62"/>
    </location>
</feature>
<dbReference type="GO" id="GO:0005524">
    <property type="term" value="F:ATP binding"/>
    <property type="evidence" value="ECO:0007669"/>
    <property type="project" value="UniProtKB-KW"/>
</dbReference>
<sequence length="77" mass="8600">MIRTTNIARWSIFSKIIELPEGYQTFVGKGGLSLSRGQRQRIVIARAMLKSSQILLLDETTASLKRKRGSSASSEFL</sequence>
<name>A0AAP7DHS5_PAEAL</name>
<dbReference type="SUPFAM" id="SSF52540">
    <property type="entry name" value="P-loop containing nucleoside triphosphate hydrolases"/>
    <property type="match status" value="1"/>
</dbReference>
<dbReference type="Gene3D" id="3.40.50.300">
    <property type="entry name" value="P-loop containing nucleotide triphosphate hydrolases"/>
    <property type="match status" value="1"/>
</dbReference>
<dbReference type="InterPro" id="IPR027417">
    <property type="entry name" value="P-loop_NTPase"/>
</dbReference>
<dbReference type="PANTHER" id="PTHR24221:SF503">
    <property type="entry name" value="MITOCHONDRIAL POTASSIUM CHANNEL ATP-BINDING SUBUNIT"/>
    <property type="match status" value="1"/>
</dbReference>
<dbReference type="EMBL" id="JABFOR010000005">
    <property type="protein sequence ID" value="NOJ70120.1"/>
    <property type="molecule type" value="Genomic_DNA"/>
</dbReference>
<dbReference type="GO" id="GO:0016887">
    <property type="term" value="F:ATP hydrolysis activity"/>
    <property type="evidence" value="ECO:0007669"/>
    <property type="project" value="InterPro"/>
</dbReference>
<keyword evidence="2" id="KW-0547">Nucleotide-binding</keyword>
<dbReference type="PANTHER" id="PTHR24221">
    <property type="entry name" value="ATP-BINDING CASSETTE SUB-FAMILY B"/>
    <property type="match status" value="1"/>
</dbReference>
<accession>A0AAP7DHS5</accession>
<evidence type="ECO:0000313" key="2">
    <source>
        <dbReference type="EMBL" id="NOJ70120.1"/>
    </source>
</evidence>
<dbReference type="InterPro" id="IPR003439">
    <property type="entry name" value="ABC_transporter-like_ATP-bd"/>
</dbReference>
<dbReference type="InterPro" id="IPR039421">
    <property type="entry name" value="Type_1_exporter"/>
</dbReference>
<dbReference type="AlphaFoldDB" id="A0AAP7DHS5"/>
<evidence type="ECO:0000259" key="1">
    <source>
        <dbReference type="Pfam" id="PF00005"/>
    </source>
</evidence>
<organism evidence="2 3">
    <name type="scientific">Paenibacillus alvei</name>
    <name type="common">Bacillus alvei</name>
    <dbReference type="NCBI Taxonomy" id="44250"/>
    <lineage>
        <taxon>Bacteria</taxon>
        <taxon>Bacillati</taxon>
        <taxon>Bacillota</taxon>
        <taxon>Bacilli</taxon>
        <taxon>Bacillales</taxon>
        <taxon>Paenibacillaceae</taxon>
        <taxon>Paenibacillus</taxon>
    </lineage>
</organism>
<reference evidence="2 3" key="1">
    <citation type="submission" date="2020-05" db="EMBL/GenBank/DDBJ databases">
        <title>Whole genome sequencing and identification of novel metabolites from Paenibacillus alvei strain JR949.</title>
        <authorList>
            <person name="Rajendhran J."/>
            <person name="Sree Pranav P."/>
            <person name="Mahalakshmi B."/>
            <person name="Karthikeyan R."/>
        </authorList>
    </citation>
    <scope>NUCLEOTIDE SEQUENCE [LARGE SCALE GENOMIC DNA]</scope>
    <source>
        <strain evidence="2 3">JR949</strain>
    </source>
</reference>
<protein>
    <submittedName>
        <fullName evidence="2">ATP-binding cassette domain-containing protein</fullName>
    </submittedName>
</protein>
<proteinExistence type="predicted"/>
<keyword evidence="2" id="KW-0067">ATP-binding</keyword>
<dbReference type="GO" id="GO:0016020">
    <property type="term" value="C:membrane"/>
    <property type="evidence" value="ECO:0007669"/>
    <property type="project" value="TreeGrafter"/>
</dbReference>
<dbReference type="GO" id="GO:0042626">
    <property type="term" value="F:ATPase-coupled transmembrane transporter activity"/>
    <property type="evidence" value="ECO:0007669"/>
    <property type="project" value="TreeGrafter"/>
</dbReference>
<evidence type="ECO:0000313" key="3">
    <source>
        <dbReference type="Proteomes" id="UP000552038"/>
    </source>
</evidence>
<dbReference type="RefSeq" id="WP_163976233.1">
    <property type="nucleotide sequence ID" value="NZ_JAMDMG010000009.1"/>
</dbReference>
<dbReference type="Proteomes" id="UP000552038">
    <property type="component" value="Unassembled WGS sequence"/>
</dbReference>